<feature type="chain" id="PRO_5003479261" description="Lipoprotein" evidence="1">
    <location>
        <begin position="22"/>
        <end position="171"/>
    </location>
</feature>
<dbReference type="GeneID" id="88768264"/>
<sequence length="171" mass="19211">MNKILRLVMVGLLVGCTSITANENAVQPVQTEEKSSIPPISQLMIELCNVYFVLDECAIFPEQKHWGEVKEIKIINVSEIKQLAQKKSLQVYVKSQGCYGYYDSPQKEAWYPISKVVLPREGKTAQTKLVDNTVMDVKLREAFVEIDQMDGVLHGGSLYSPDDCTPLEIDS</sequence>
<comment type="caution">
    <text evidence="2">The sequence shown here is derived from an EMBL/GenBank/DDBJ whole genome shotgun (WGS) entry which is preliminary data.</text>
</comment>
<evidence type="ECO:0000256" key="1">
    <source>
        <dbReference type="SAM" id="SignalP"/>
    </source>
</evidence>
<reference evidence="2 3" key="1">
    <citation type="journal article" date="2011" name="Front. Microbiol.">
        <title>Two Strains of Crocosphaera watsonii with Highly Conserved Genomes are Distinguished by Strain-Specific Features.</title>
        <authorList>
            <person name="Bench S.R."/>
            <person name="Ilikchyan I.N."/>
            <person name="Tripp H.J."/>
            <person name="Zehr J.P."/>
        </authorList>
    </citation>
    <scope>NUCLEOTIDE SEQUENCE [LARGE SCALE GENOMIC DNA]</scope>
    <source>
        <strain evidence="2 3">WH 0003</strain>
    </source>
</reference>
<organism evidence="2 3">
    <name type="scientific">Crocosphaera watsonii WH 0003</name>
    <dbReference type="NCBI Taxonomy" id="423471"/>
    <lineage>
        <taxon>Bacteria</taxon>
        <taxon>Bacillati</taxon>
        <taxon>Cyanobacteriota</taxon>
        <taxon>Cyanophyceae</taxon>
        <taxon>Oscillatoriophycideae</taxon>
        <taxon>Chroococcales</taxon>
        <taxon>Aphanothecaceae</taxon>
        <taxon>Crocosphaera</taxon>
    </lineage>
</organism>
<keyword evidence="1" id="KW-0732">Signal</keyword>
<name>G5JBT9_CROWT</name>
<dbReference type="AlphaFoldDB" id="G5JBT9"/>
<evidence type="ECO:0000313" key="3">
    <source>
        <dbReference type="Proteomes" id="UP000003477"/>
    </source>
</evidence>
<evidence type="ECO:0008006" key="4">
    <source>
        <dbReference type="Google" id="ProtNLM"/>
    </source>
</evidence>
<dbReference type="EMBL" id="AESD01000731">
    <property type="protein sequence ID" value="EHJ10345.1"/>
    <property type="molecule type" value="Genomic_DNA"/>
</dbReference>
<evidence type="ECO:0000313" key="2">
    <source>
        <dbReference type="EMBL" id="EHJ10345.1"/>
    </source>
</evidence>
<dbReference type="Proteomes" id="UP000003477">
    <property type="component" value="Unassembled WGS sequence"/>
</dbReference>
<accession>G5JBT9</accession>
<gene>
    <name evidence="2" type="ORF">CWATWH0003_4903</name>
</gene>
<dbReference type="RefSeq" id="WP_007312709.1">
    <property type="nucleotide sequence ID" value="NZ_AESD01000731.1"/>
</dbReference>
<dbReference type="PATRIC" id="fig|423471.3.peg.4593"/>
<protein>
    <recommendedName>
        <fullName evidence="4">Lipoprotein</fullName>
    </recommendedName>
</protein>
<feature type="signal peptide" evidence="1">
    <location>
        <begin position="1"/>
        <end position="21"/>
    </location>
</feature>
<proteinExistence type="predicted"/>